<keyword evidence="3" id="KW-1133">Transmembrane helix</keyword>
<dbReference type="PANTHER" id="PTHR24366:SF96">
    <property type="entry name" value="LEUCINE RICH REPEAT CONTAINING 53"/>
    <property type="match status" value="1"/>
</dbReference>
<keyword evidence="6" id="KW-1185">Reference proteome</keyword>
<dbReference type="SMART" id="SM00364">
    <property type="entry name" value="LRR_BAC"/>
    <property type="match status" value="6"/>
</dbReference>
<dbReference type="FunFam" id="3.80.10.10:FF:001164">
    <property type="entry name" value="GH01279p"/>
    <property type="match status" value="1"/>
</dbReference>
<keyword evidence="3" id="KW-0812">Transmembrane</keyword>
<keyword evidence="4" id="KW-0732">Signal</keyword>
<evidence type="ECO:0000313" key="6">
    <source>
        <dbReference type="Proteomes" id="UP000075920"/>
    </source>
</evidence>
<organism evidence="5 6">
    <name type="scientific">Anopheles minimus</name>
    <dbReference type="NCBI Taxonomy" id="112268"/>
    <lineage>
        <taxon>Eukaryota</taxon>
        <taxon>Metazoa</taxon>
        <taxon>Ecdysozoa</taxon>
        <taxon>Arthropoda</taxon>
        <taxon>Hexapoda</taxon>
        <taxon>Insecta</taxon>
        <taxon>Pterygota</taxon>
        <taxon>Neoptera</taxon>
        <taxon>Endopterygota</taxon>
        <taxon>Diptera</taxon>
        <taxon>Nematocera</taxon>
        <taxon>Culicoidea</taxon>
        <taxon>Culicidae</taxon>
        <taxon>Anophelinae</taxon>
        <taxon>Anopheles</taxon>
    </lineage>
</organism>
<dbReference type="Gene3D" id="3.80.10.10">
    <property type="entry name" value="Ribonuclease Inhibitor"/>
    <property type="match status" value="6"/>
</dbReference>
<feature type="transmembrane region" description="Helical" evidence="3">
    <location>
        <begin position="530"/>
        <end position="551"/>
    </location>
</feature>
<dbReference type="InterPro" id="IPR001611">
    <property type="entry name" value="Leu-rich_rpt"/>
</dbReference>
<feature type="signal peptide" evidence="4">
    <location>
        <begin position="1"/>
        <end position="30"/>
    </location>
</feature>
<dbReference type="Pfam" id="PF13855">
    <property type="entry name" value="LRR_8"/>
    <property type="match status" value="8"/>
</dbReference>
<dbReference type="AlphaFoldDB" id="A0A182WFK3"/>
<dbReference type="SUPFAM" id="SSF52058">
    <property type="entry name" value="L domain-like"/>
    <property type="match status" value="4"/>
</dbReference>
<dbReference type="EnsemblMetazoa" id="AMIN009150-RA">
    <property type="protein sequence ID" value="AMIN009150-PA"/>
    <property type="gene ID" value="AMIN009150"/>
</dbReference>
<dbReference type="InterPro" id="IPR032675">
    <property type="entry name" value="LRR_dom_sf"/>
</dbReference>
<feature type="transmembrane region" description="Helical" evidence="3">
    <location>
        <begin position="582"/>
        <end position="600"/>
    </location>
</feature>
<evidence type="ECO:0000256" key="1">
    <source>
        <dbReference type="ARBA" id="ARBA00022614"/>
    </source>
</evidence>
<feature type="transmembrane region" description="Helical" evidence="3">
    <location>
        <begin position="1097"/>
        <end position="1118"/>
    </location>
</feature>
<dbReference type="InterPro" id="IPR003591">
    <property type="entry name" value="Leu-rich_rpt_typical-subtyp"/>
</dbReference>
<feature type="chain" id="PRO_5008141277" evidence="4">
    <location>
        <begin position="31"/>
        <end position="1180"/>
    </location>
</feature>
<dbReference type="PROSITE" id="PS51450">
    <property type="entry name" value="LRR"/>
    <property type="match status" value="11"/>
</dbReference>
<dbReference type="VEuPathDB" id="VectorBase:AMIN009150"/>
<keyword evidence="1" id="KW-0433">Leucine-rich repeat</keyword>
<dbReference type="SMART" id="SM00365">
    <property type="entry name" value="LRR_SD22"/>
    <property type="match status" value="5"/>
</dbReference>
<evidence type="ECO:0000256" key="2">
    <source>
        <dbReference type="ARBA" id="ARBA00022737"/>
    </source>
</evidence>
<keyword evidence="3" id="KW-0472">Membrane</keyword>
<dbReference type="SMART" id="SM00369">
    <property type="entry name" value="LRR_TYP"/>
    <property type="match status" value="26"/>
</dbReference>
<reference evidence="6" key="1">
    <citation type="submission" date="2013-03" db="EMBL/GenBank/DDBJ databases">
        <title>The Genome Sequence of Anopheles minimus MINIMUS1.</title>
        <authorList>
            <consortium name="The Broad Institute Genomics Platform"/>
            <person name="Neafsey D.E."/>
            <person name="Walton C."/>
            <person name="Walker B."/>
            <person name="Young S.K."/>
            <person name="Zeng Q."/>
            <person name="Gargeya S."/>
            <person name="Fitzgerald M."/>
            <person name="Haas B."/>
            <person name="Abouelleil A."/>
            <person name="Allen A.W."/>
            <person name="Alvarado L."/>
            <person name="Arachchi H.M."/>
            <person name="Berlin A.M."/>
            <person name="Chapman S.B."/>
            <person name="Gainer-Dewar J."/>
            <person name="Goldberg J."/>
            <person name="Griggs A."/>
            <person name="Gujja S."/>
            <person name="Hansen M."/>
            <person name="Howarth C."/>
            <person name="Imamovic A."/>
            <person name="Ireland A."/>
            <person name="Larimer J."/>
            <person name="McCowan C."/>
            <person name="Murphy C."/>
            <person name="Pearson M."/>
            <person name="Poon T.W."/>
            <person name="Priest M."/>
            <person name="Roberts A."/>
            <person name="Saif S."/>
            <person name="Shea T."/>
            <person name="Sisk P."/>
            <person name="Sykes S."/>
            <person name="Wortman J."/>
            <person name="Nusbaum C."/>
            <person name="Birren B."/>
        </authorList>
    </citation>
    <scope>NUCLEOTIDE SEQUENCE [LARGE SCALE GENOMIC DNA]</scope>
    <source>
        <strain evidence="6">MINIMUS1</strain>
    </source>
</reference>
<dbReference type="Proteomes" id="UP000075920">
    <property type="component" value="Unassembled WGS sequence"/>
</dbReference>
<protein>
    <submittedName>
        <fullName evidence="5">Uncharacterized protein</fullName>
    </submittedName>
</protein>
<dbReference type="STRING" id="112268.A0A182WFK3"/>
<name>A0A182WFK3_9DIPT</name>
<dbReference type="PANTHER" id="PTHR24366">
    <property type="entry name" value="IG(IMMUNOGLOBULIN) AND LRR(LEUCINE RICH REPEAT) DOMAINS"/>
    <property type="match status" value="1"/>
</dbReference>
<evidence type="ECO:0000256" key="4">
    <source>
        <dbReference type="SAM" id="SignalP"/>
    </source>
</evidence>
<keyword evidence="2" id="KW-0677">Repeat</keyword>
<accession>A0A182WFK3</accession>
<evidence type="ECO:0000256" key="3">
    <source>
        <dbReference type="SAM" id="Phobius"/>
    </source>
</evidence>
<reference evidence="5" key="2">
    <citation type="submission" date="2020-05" db="UniProtKB">
        <authorList>
            <consortium name="EnsemblMetazoa"/>
        </authorList>
    </citation>
    <scope>IDENTIFICATION</scope>
    <source>
        <strain evidence="5">MINIMUS1</strain>
    </source>
</reference>
<sequence length="1180" mass="133631">MLDKTALCRSHRWTLLRALLLSAVLSLVLPWPISGADALPYGNAGIELDEENDAISLTACYVEDLRNIREHSQNPLVIEINHCYLQELPNAIFIRFSDLKTLDICDSRVNNLQDFALNGLRNIESLNLSRNNLTTIKSWSDHDLDTLQVLDLKRNLIRSIDEFSFQRYPALVKLNLAVNFITGIPEGTFKPITNLKNLNLGKNLLTAIAEGTLRGLNKLTHVAFHNNRIRTIHPFAFVGNSHLKVLQLQGNQLGAFEPDLFGNLPRLTFLNISSNDLETVGNLSFKNNGDLRMLDLSYNRIGYLEDNSFKGLYDLEALNVSHNQLEAVSKYVLKDCANLRDLDLSGNMLAYVSLKLSSSTPRLARLNLSNNAIAEIERETFEDLPKLSTLDLAHNQLTDDTFLWPLMNLSVLNMSQNGFRRINASLLESLALAELYENPWDCRFLVQELVHHSSNVIYGTNYLVEDTDRILTATGIECTDERGKHRDIVVVEPPHKPSDSELEFQRYKFFHEGHVDTRPIQDNFDTKSTIIWLMSGAIAVFGAFKLIQLLLRHSEHQSEKWRLAQHQTSAIKQTPLCHRWTLLRALLLSAVLSLVLPWPISGADALPYGNAGIELDEENDAISLTACYVEDLRNIREHSQNPLVIEINHCYLQELPNAIFIRFSDLKTLDICDSRVNNLQDFALNGLRNIESLNLSRNNLTTIKSWSDHDLDTLQVLDLKRNLIRSIDEFSFQRYPALVKLNLAVNFITGIPEGTFKPITNLKNLNLGKNLLTAIAEGTLRGLNKLTHVAFHNNRIRTIHPFAFVGNSHLKVLQLQGNQLGAFEPDLFGNLPRLIFLNISSNDLETVGNLSFKNNGDLRMLDLSYNRIGYLEDNSFKGLYDLEALNVSHNQLEAVSKYVLKDCANLRDLDLSGNMLAYVGLKLSSSTPRLARLNLSNNAIAEIERETFEDLPKLSTLDLAHNQLTDDTFLWPLMNLSVLNMSQNGFRRINASLLESLALAELYENPWDCRFLVQELVHHSSNVIYGTNYLVEDTDRILTATGIECTDERGKHRDIVVVEPPHKPSDSELEFQRYKFFHEGHVDTRPIQDNFDTKSTIIWLMSGAIAVFGAFKLIQLLLRHSEHQSEKWRLAQHVSSDEDHEAARHHSAPISSTTATASGFNFFLKVPHSGCVRQFTPAIK</sequence>
<evidence type="ECO:0000313" key="5">
    <source>
        <dbReference type="EnsemblMetazoa" id="AMIN009150-PA"/>
    </source>
</evidence>
<proteinExistence type="predicted"/>